<comment type="caution">
    <text evidence="7">The sequence shown here is derived from an EMBL/GenBank/DDBJ whole genome shotgun (WGS) entry which is preliminary data.</text>
</comment>
<dbReference type="Gene3D" id="3.20.20.140">
    <property type="entry name" value="Metal-dependent hydrolases"/>
    <property type="match status" value="1"/>
</dbReference>
<feature type="domain" description="Amidohydrolase 3" evidence="5">
    <location>
        <begin position="78"/>
        <end position="551"/>
    </location>
</feature>
<dbReference type="Gene3D" id="3.10.310.70">
    <property type="match status" value="1"/>
</dbReference>
<dbReference type="PANTHER" id="PTHR22642">
    <property type="entry name" value="IMIDAZOLONEPROPIONASE"/>
    <property type="match status" value="1"/>
</dbReference>
<evidence type="ECO:0000256" key="2">
    <source>
        <dbReference type="ARBA" id="ARBA00022801"/>
    </source>
</evidence>
<dbReference type="InterPro" id="IPR011059">
    <property type="entry name" value="Metal-dep_hydrolase_composite"/>
</dbReference>
<keyword evidence="2" id="KW-0378">Hydrolase</keyword>
<reference evidence="7 8" key="1">
    <citation type="submission" date="2020-09" db="EMBL/GenBank/DDBJ databases">
        <title>Genome sequencing and assembly of Pontibacter sp.</title>
        <authorList>
            <person name="Chhetri G."/>
        </authorList>
    </citation>
    <scope>NUCLEOTIDE SEQUENCE [LARGE SCALE GENOMIC DNA]</scope>
    <source>
        <strain evidence="7 8">JH31</strain>
    </source>
</reference>
<dbReference type="InterPro" id="IPR032466">
    <property type="entry name" value="Metal_Hydrolase"/>
</dbReference>
<feature type="signal peptide" evidence="4">
    <location>
        <begin position="1"/>
        <end position="25"/>
    </location>
</feature>
<organism evidence="7 8">
    <name type="scientific">Pontibacter aquaedesilientis</name>
    <dbReference type="NCBI Taxonomy" id="2766980"/>
    <lineage>
        <taxon>Bacteria</taxon>
        <taxon>Pseudomonadati</taxon>
        <taxon>Bacteroidota</taxon>
        <taxon>Cytophagia</taxon>
        <taxon>Cytophagales</taxon>
        <taxon>Hymenobacteraceae</taxon>
        <taxon>Pontibacter</taxon>
    </lineage>
</organism>
<name>A0ABR7XC55_9BACT</name>
<evidence type="ECO:0000259" key="6">
    <source>
        <dbReference type="Pfam" id="PF22039"/>
    </source>
</evidence>
<keyword evidence="1" id="KW-0479">Metal-binding</keyword>
<evidence type="ECO:0000259" key="5">
    <source>
        <dbReference type="Pfam" id="PF07969"/>
    </source>
</evidence>
<dbReference type="EMBL" id="JACXAJ010000001">
    <property type="protein sequence ID" value="MBD1395890.1"/>
    <property type="molecule type" value="Genomic_DNA"/>
</dbReference>
<dbReference type="Proteomes" id="UP000625551">
    <property type="component" value="Unassembled WGS sequence"/>
</dbReference>
<evidence type="ECO:0000256" key="1">
    <source>
        <dbReference type="ARBA" id="ARBA00022723"/>
    </source>
</evidence>
<gene>
    <name evidence="7" type="ORF">H9Q13_01830</name>
</gene>
<dbReference type="InterPro" id="IPR054418">
    <property type="entry name" value="MQNX/HUTI_composite_N"/>
</dbReference>
<feature type="domain" description="Aminodeoxyfutalosine deaminase/Imidazolonepropionase-like composite" evidence="6">
    <location>
        <begin position="53"/>
        <end position="74"/>
    </location>
</feature>
<protein>
    <submittedName>
        <fullName evidence="7">Amidohydrolase</fullName>
    </submittedName>
</protein>
<dbReference type="RefSeq" id="WP_191182043.1">
    <property type="nucleotide sequence ID" value="NZ_JACXAJ010000001.1"/>
</dbReference>
<dbReference type="Gene3D" id="2.30.40.10">
    <property type="entry name" value="Urease, subunit C, domain 1"/>
    <property type="match status" value="1"/>
</dbReference>
<dbReference type="InterPro" id="IPR013108">
    <property type="entry name" value="Amidohydro_3"/>
</dbReference>
<evidence type="ECO:0000313" key="7">
    <source>
        <dbReference type="EMBL" id="MBD1395890.1"/>
    </source>
</evidence>
<dbReference type="PANTHER" id="PTHR22642:SF2">
    <property type="entry name" value="PROTEIN LONG AFTER FAR-RED 3"/>
    <property type="match status" value="1"/>
</dbReference>
<feature type="chain" id="PRO_5046622878" evidence="4">
    <location>
        <begin position="26"/>
        <end position="554"/>
    </location>
</feature>
<evidence type="ECO:0000313" key="8">
    <source>
        <dbReference type="Proteomes" id="UP000625551"/>
    </source>
</evidence>
<sequence>MKKTLRTFAAAALLGASLLSGCSSSTTGSESVDLIVYNGNVYTVNENFDQAEAFAVKDGKIVAVGTTAELRAKYKATEELDAEGKTIYPGLIDGHAHFYRYGLALQSADLTGTASFKEVVQKVVDQHKLYPNADWVTGRGWDQNDWAVKEFPTKDTLDLLFPDTPVIITRIDGHAALANQKALDMASVTPATKMVGGLVEVEKGRMTGILIDNAVDMVTSKIPEADEQEQRQALQNAQKNCFAVGLTSVADAGLDKATIDLMDAMHKSGELQMRVYAMLNPGQANQDYYFKNGPYKTDFLNVRSFKVYSDGALGSRGANLLKPYSDRKGHYGFLLATEKEFRDIAALLNQHGFQMNTHAIGDSANRLLLDIYGEVLGGKNDKRWRIEHSQIVNPADMNKYGRYSVLPSVQPTHATSDMYWAGDRLGKERIAHAYPFKQLLDQNGYMPLGSDFPVEDINPVYGFHAAVARQDGKNWPEGGFQMENALSREEAMRGMTIWAAKAAFEEKEKGSIAPGKFADFVIVDRDLMTIAPDQMRGLQVLRTYVNGKQVYRKQ</sequence>
<keyword evidence="3" id="KW-0862">Zinc</keyword>
<dbReference type="SUPFAM" id="SSF51556">
    <property type="entry name" value="Metallo-dependent hydrolases"/>
    <property type="match status" value="1"/>
</dbReference>
<dbReference type="CDD" id="cd01300">
    <property type="entry name" value="YtcJ_like"/>
    <property type="match status" value="1"/>
</dbReference>
<keyword evidence="4" id="KW-0732">Signal</keyword>
<evidence type="ECO:0000256" key="4">
    <source>
        <dbReference type="SAM" id="SignalP"/>
    </source>
</evidence>
<dbReference type="Pfam" id="PF22039">
    <property type="entry name" value="HUTI_composite_bact"/>
    <property type="match status" value="1"/>
</dbReference>
<evidence type="ECO:0000256" key="3">
    <source>
        <dbReference type="ARBA" id="ARBA00022833"/>
    </source>
</evidence>
<keyword evidence="8" id="KW-1185">Reference proteome</keyword>
<dbReference type="SUPFAM" id="SSF51338">
    <property type="entry name" value="Composite domain of metallo-dependent hydrolases"/>
    <property type="match status" value="1"/>
</dbReference>
<dbReference type="PROSITE" id="PS51257">
    <property type="entry name" value="PROKAR_LIPOPROTEIN"/>
    <property type="match status" value="1"/>
</dbReference>
<proteinExistence type="predicted"/>
<dbReference type="Pfam" id="PF07969">
    <property type="entry name" value="Amidohydro_3"/>
    <property type="match status" value="1"/>
</dbReference>
<dbReference type="InterPro" id="IPR033932">
    <property type="entry name" value="YtcJ-like"/>
</dbReference>
<accession>A0ABR7XC55</accession>